<dbReference type="Proteomes" id="UP000289166">
    <property type="component" value="Unassembled WGS sequence"/>
</dbReference>
<dbReference type="SMART" id="SM00729">
    <property type="entry name" value="Elp3"/>
    <property type="match status" value="1"/>
</dbReference>
<keyword evidence="4" id="KW-0004">4Fe-4S</keyword>
<comment type="similarity">
    <text evidence="14">Belongs to the methylthiotransferase family. MtaB subfamily.</text>
</comment>
<dbReference type="GO" id="GO:0046872">
    <property type="term" value="F:metal ion binding"/>
    <property type="evidence" value="ECO:0007669"/>
    <property type="project" value="UniProtKB-KW"/>
</dbReference>
<dbReference type="InterPro" id="IPR038135">
    <property type="entry name" value="Methylthiotransferase_N_sf"/>
</dbReference>
<sequence length="434" mass="50005">MKRVAFYTLGCKVNQYETEAISEMFEKAGYRIVDFEQEADVYVINTCTVTNLSDRKSRQMIRRAKRNNEDSIVIVVGCYAQTAPQEVSEIEGVNMVVGTRDRSRIIEYLEELESFGGRRNYVEDIMKTREFEELGVDVYKERTRAFIKIQEGCNQFCTYCIIPYARGPVRSRSEENILKEVAGLAQSGYKEIVLTGIHVASYGKDIKTTSLVEIMKKVHEVEGIERIRLGSIEPTTVTEEFVEAIKGMEKLCPQFHISLQSGCDSTLKRMNRKYTTKEYLRSVRLLRDNLKDVAITTDVMVGFPGETDEEFNETYRFLEEVFFSNMHVFKYSRRKGTPAASYPNQVSPQKKEERSRKLIELASNMTLKYNRGFIGKTLPVLFEQEVKGKEGFMEGLTPNYIRVECRGNKDIEGEILDVQLKETENDFIIGEIVR</sequence>
<keyword evidence="20" id="KW-1185">Reference proteome</keyword>
<evidence type="ECO:0000313" key="19">
    <source>
        <dbReference type="EMBL" id="RXE59196.1"/>
    </source>
</evidence>
<dbReference type="InterPro" id="IPR006467">
    <property type="entry name" value="MiaB-like_bact"/>
</dbReference>
<dbReference type="PROSITE" id="PS51449">
    <property type="entry name" value="MTTASE_N"/>
    <property type="match status" value="1"/>
</dbReference>
<dbReference type="NCBIfam" id="TIGR01579">
    <property type="entry name" value="MiaB-like-C"/>
    <property type="match status" value="1"/>
</dbReference>
<dbReference type="PANTHER" id="PTHR11918:SF45">
    <property type="entry name" value="THREONYLCARBAMOYLADENOSINE TRNA METHYLTHIOTRANSFERASE"/>
    <property type="match status" value="1"/>
</dbReference>
<dbReference type="InterPro" id="IPR005839">
    <property type="entry name" value="Methylthiotransferase"/>
</dbReference>
<dbReference type="InterPro" id="IPR058240">
    <property type="entry name" value="rSAM_sf"/>
</dbReference>
<protein>
    <recommendedName>
        <fullName evidence="15">Threonylcarbamoyladenosine tRNA methylthiotransferase MtaB</fullName>
        <ecNumber evidence="3">2.8.4.5</ecNumber>
    </recommendedName>
    <alternativeName>
        <fullName evidence="12">tRNA-t(6)A37 methylthiotransferase</fullName>
    </alternativeName>
</protein>
<dbReference type="Pfam" id="PF00919">
    <property type="entry name" value="UPF0004"/>
    <property type="match status" value="1"/>
</dbReference>
<feature type="domain" description="MTTase N-terminal" evidence="17">
    <location>
        <begin position="2"/>
        <end position="114"/>
    </location>
</feature>
<dbReference type="InterPro" id="IPR020612">
    <property type="entry name" value="Methylthiotransferase_CS"/>
</dbReference>
<evidence type="ECO:0000259" key="18">
    <source>
        <dbReference type="PROSITE" id="PS51918"/>
    </source>
</evidence>
<dbReference type="InterPro" id="IPR006638">
    <property type="entry name" value="Elp3/MiaA/NifB-like_rSAM"/>
</dbReference>
<evidence type="ECO:0000313" key="20">
    <source>
        <dbReference type="Proteomes" id="UP000289166"/>
    </source>
</evidence>
<evidence type="ECO:0000256" key="9">
    <source>
        <dbReference type="ARBA" id="ARBA00022723"/>
    </source>
</evidence>
<evidence type="ECO:0000256" key="8">
    <source>
        <dbReference type="ARBA" id="ARBA00022694"/>
    </source>
</evidence>
<reference evidence="20" key="1">
    <citation type="submission" date="2018-11" db="EMBL/GenBank/DDBJ databases">
        <title>Genome sequencing of a novel mesophilic and cellulolytic organism within the genus Hungateiclostridium.</title>
        <authorList>
            <person name="Rettenmaier R."/>
            <person name="Liebl W."/>
            <person name="Zverlov V."/>
        </authorList>
    </citation>
    <scope>NUCLEOTIDE SEQUENCE [LARGE SCALE GENOMIC DNA]</scope>
    <source>
        <strain evidence="20">N2K1</strain>
    </source>
</reference>
<evidence type="ECO:0000256" key="3">
    <source>
        <dbReference type="ARBA" id="ARBA00013273"/>
    </source>
</evidence>
<dbReference type="PROSITE" id="PS50926">
    <property type="entry name" value="TRAM"/>
    <property type="match status" value="1"/>
</dbReference>
<organism evidence="19 20">
    <name type="scientific">Acetivibrio mesophilus</name>
    <dbReference type="NCBI Taxonomy" id="2487273"/>
    <lineage>
        <taxon>Bacteria</taxon>
        <taxon>Bacillati</taxon>
        <taxon>Bacillota</taxon>
        <taxon>Clostridia</taxon>
        <taxon>Eubacteriales</taxon>
        <taxon>Oscillospiraceae</taxon>
        <taxon>Acetivibrio</taxon>
    </lineage>
</organism>
<dbReference type="EC" id="2.8.4.5" evidence="3"/>
<dbReference type="AlphaFoldDB" id="A0A4Q0I4I8"/>
<dbReference type="SFLD" id="SFLDS00029">
    <property type="entry name" value="Radical_SAM"/>
    <property type="match status" value="1"/>
</dbReference>
<dbReference type="SUPFAM" id="SSF102114">
    <property type="entry name" value="Radical SAM enzymes"/>
    <property type="match status" value="1"/>
</dbReference>
<dbReference type="PROSITE" id="PS51918">
    <property type="entry name" value="RADICAL_SAM"/>
    <property type="match status" value="1"/>
</dbReference>
<evidence type="ECO:0000259" key="16">
    <source>
        <dbReference type="PROSITE" id="PS50926"/>
    </source>
</evidence>
<keyword evidence="9" id="KW-0479">Metal-binding</keyword>
<comment type="caution">
    <text evidence="19">The sequence shown here is derived from an EMBL/GenBank/DDBJ whole genome shotgun (WGS) entry which is preliminary data.</text>
</comment>
<evidence type="ECO:0000256" key="1">
    <source>
        <dbReference type="ARBA" id="ARBA00001966"/>
    </source>
</evidence>
<dbReference type="PANTHER" id="PTHR11918">
    <property type="entry name" value="RADICAL SAM PROTEINS"/>
    <property type="match status" value="1"/>
</dbReference>
<dbReference type="GO" id="GO:0051539">
    <property type="term" value="F:4 iron, 4 sulfur cluster binding"/>
    <property type="evidence" value="ECO:0007669"/>
    <property type="project" value="UniProtKB-KW"/>
</dbReference>
<evidence type="ECO:0000259" key="17">
    <source>
        <dbReference type="PROSITE" id="PS51449"/>
    </source>
</evidence>
<evidence type="ECO:0000256" key="6">
    <source>
        <dbReference type="ARBA" id="ARBA00022679"/>
    </source>
</evidence>
<evidence type="ECO:0000256" key="11">
    <source>
        <dbReference type="ARBA" id="ARBA00023014"/>
    </source>
</evidence>
<dbReference type="InterPro" id="IPR007197">
    <property type="entry name" value="rSAM"/>
</dbReference>
<keyword evidence="5" id="KW-0963">Cytoplasm</keyword>
<dbReference type="NCBIfam" id="TIGR00089">
    <property type="entry name" value="MiaB/RimO family radical SAM methylthiotransferase"/>
    <property type="match status" value="1"/>
</dbReference>
<dbReference type="PROSITE" id="PS01278">
    <property type="entry name" value="MTTASE_RADICAL"/>
    <property type="match status" value="1"/>
</dbReference>
<evidence type="ECO:0000256" key="14">
    <source>
        <dbReference type="ARBA" id="ARBA00061574"/>
    </source>
</evidence>
<dbReference type="SFLD" id="SFLDF00295">
    <property type="entry name" value="threonylcarbamoyladenosine_tRN"/>
    <property type="match status" value="1"/>
</dbReference>
<dbReference type="SFLD" id="SFLDG01082">
    <property type="entry name" value="B12-binding_domain_containing"/>
    <property type="match status" value="1"/>
</dbReference>
<dbReference type="InterPro" id="IPR023404">
    <property type="entry name" value="rSAM_horseshoe"/>
</dbReference>
<gene>
    <name evidence="19" type="primary">mtaB</name>
    <name evidence="19" type="ORF">EFD62_08605</name>
</gene>
<comment type="function">
    <text evidence="2">Catalyzes the methylthiolation of N6-threonylcarbamoyladenosine (t(6)A), leading to the formation of 2-methylthio-N6-threonylcarbamoyladenosine (ms(2)t(6)A) at position 37 in tRNAs that read codons beginning with adenine.</text>
</comment>
<accession>A0A4Q0I4I8</accession>
<keyword evidence="11" id="KW-0411">Iron-sulfur</keyword>
<dbReference type="FunFam" id="3.80.30.20:FF:000001">
    <property type="entry name" value="tRNA-2-methylthio-N(6)-dimethylallyladenosine synthase 2"/>
    <property type="match status" value="1"/>
</dbReference>
<dbReference type="InterPro" id="IPR002792">
    <property type="entry name" value="TRAM_dom"/>
</dbReference>
<dbReference type="SFLD" id="SFLDG01061">
    <property type="entry name" value="methylthiotransferase"/>
    <property type="match status" value="1"/>
</dbReference>
<dbReference type="RefSeq" id="WP_069194318.1">
    <property type="nucleotide sequence ID" value="NZ_RLII01000008.1"/>
</dbReference>
<dbReference type="EMBL" id="RLII01000008">
    <property type="protein sequence ID" value="RXE59196.1"/>
    <property type="molecule type" value="Genomic_DNA"/>
</dbReference>
<dbReference type="InterPro" id="IPR034557">
    <property type="entry name" value="ThrcA_tRNA_MEthiotransferase"/>
</dbReference>
<keyword evidence="8" id="KW-0819">tRNA processing</keyword>
<dbReference type="OrthoDB" id="9805215at2"/>
<evidence type="ECO:0000256" key="10">
    <source>
        <dbReference type="ARBA" id="ARBA00023004"/>
    </source>
</evidence>
<evidence type="ECO:0000256" key="12">
    <source>
        <dbReference type="ARBA" id="ARBA00031213"/>
    </source>
</evidence>
<keyword evidence="6 19" id="KW-0808">Transferase</keyword>
<dbReference type="InterPro" id="IPR013848">
    <property type="entry name" value="Methylthiotransferase_N"/>
</dbReference>
<dbReference type="Pfam" id="PF04055">
    <property type="entry name" value="Radical_SAM"/>
    <property type="match status" value="1"/>
</dbReference>
<evidence type="ECO:0000256" key="7">
    <source>
        <dbReference type="ARBA" id="ARBA00022691"/>
    </source>
</evidence>
<evidence type="ECO:0000256" key="5">
    <source>
        <dbReference type="ARBA" id="ARBA00022490"/>
    </source>
</evidence>
<evidence type="ECO:0000256" key="13">
    <source>
        <dbReference type="ARBA" id="ARBA00051661"/>
    </source>
</evidence>
<dbReference type="Gene3D" id="3.80.30.20">
    <property type="entry name" value="tm_1862 like domain"/>
    <property type="match status" value="1"/>
</dbReference>
<evidence type="ECO:0000256" key="15">
    <source>
        <dbReference type="ARBA" id="ARBA00069898"/>
    </source>
</evidence>
<dbReference type="Gene3D" id="3.40.50.12160">
    <property type="entry name" value="Methylthiotransferase, N-terminal domain"/>
    <property type="match status" value="1"/>
</dbReference>
<proteinExistence type="inferred from homology"/>
<keyword evidence="10" id="KW-0408">Iron</keyword>
<feature type="domain" description="TRAM" evidence="16">
    <location>
        <begin position="371"/>
        <end position="434"/>
    </location>
</feature>
<comment type="catalytic activity">
    <reaction evidence="13">
        <text>N(6)-L-threonylcarbamoyladenosine(37) in tRNA + (sulfur carrier)-SH + AH2 + 2 S-adenosyl-L-methionine = 2-methylsulfanyl-N(6)-L-threonylcarbamoyladenosine(37) in tRNA + (sulfur carrier)-H + 5'-deoxyadenosine + L-methionine + A + S-adenosyl-L-homocysteine + 2 H(+)</text>
        <dbReference type="Rhea" id="RHEA:37075"/>
        <dbReference type="Rhea" id="RHEA-COMP:10163"/>
        <dbReference type="Rhea" id="RHEA-COMP:11092"/>
        <dbReference type="Rhea" id="RHEA-COMP:14737"/>
        <dbReference type="Rhea" id="RHEA-COMP:14739"/>
        <dbReference type="ChEBI" id="CHEBI:13193"/>
        <dbReference type="ChEBI" id="CHEBI:15378"/>
        <dbReference type="ChEBI" id="CHEBI:17319"/>
        <dbReference type="ChEBI" id="CHEBI:17499"/>
        <dbReference type="ChEBI" id="CHEBI:29917"/>
        <dbReference type="ChEBI" id="CHEBI:57844"/>
        <dbReference type="ChEBI" id="CHEBI:57856"/>
        <dbReference type="ChEBI" id="CHEBI:59789"/>
        <dbReference type="ChEBI" id="CHEBI:64428"/>
        <dbReference type="ChEBI" id="CHEBI:74418"/>
        <dbReference type="ChEBI" id="CHEBI:74420"/>
        <dbReference type="EC" id="2.8.4.5"/>
    </reaction>
</comment>
<name>A0A4Q0I4I8_9FIRM</name>
<keyword evidence="7" id="KW-0949">S-adenosyl-L-methionine</keyword>
<dbReference type="GO" id="GO:0035598">
    <property type="term" value="F:tRNA (N(6)-L-threonylcarbamoyladenosine(37)-C(2))-methylthiotransferase activity"/>
    <property type="evidence" value="ECO:0007669"/>
    <property type="project" value="UniProtKB-EC"/>
</dbReference>
<comment type="cofactor">
    <cofactor evidence="1">
        <name>[4Fe-4S] cluster</name>
        <dbReference type="ChEBI" id="CHEBI:49883"/>
    </cofactor>
</comment>
<dbReference type="FunFam" id="3.40.50.12160:FF:000004">
    <property type="entry name" value="Threonylcarbamoyladenosine tRNA methylthiotransferase MtaB"/>
    <property type="match status" value="1"/>
</dbReference>
<feature type="domain" description="Radical SAM core" evidence="18">
    <location>
        <begin position="139"/>
        <end position="368"/>
    </location>
</feature>
<evidence type="ECO:0000256" key="2">
    <source>
        <dbReference type="ARBA" id="ARBA00002399"/>
    </source>
</evidence>
<evidence type="ECO:0000256" key="4">
    <source>
        <dbReference type="ARBA" id="ARBA00022485"/>
    </source>
</evidence>
<dbReference type="CDD" id="cd01335">
    <property type="entry name" value="Radical_SAM"/>
    <property type="match status" value="1"/>
</dbReference>